<dbReference type="CDD" id="cd00037">
    <property type="entry name" value="CLECT"/>
    <property type="match status" value="1"/>
</dbReference>
<organism evidence="2 3">
    <name type="scientific">Plutella xylostella</name>
    <name type="common">Diamondback moth</name>
    <name type="synonym">Plutella maculipennis</name>
    <dbReference type="NCBI Taxonomy" id="51655"/>
    <lineage>
        <taxon>Eukaryota</taxon>
        <taxon>Metazoa</taxon>
        <taxon>Ecdysozoa</taxon>
        <taxon>Arthropoda</taxon>
        <taxon>Hexapoda</taxon>
        <taxon>Insecta</taxon>
        <taxon>Pterygota</taxon>
        <taxon>Neoptera</taxon>
        <taxon>Endopterygota</taxon>
        <taxon>Lepidoptera</taxon>
        <taxon>Glossata</taxon>
        <taxon>Ditrysia</taxon>
        <taxon>Yponomeutoidea</taxon>
        <taxon>Plutellidae</taxon>
        <taxon>Plutella</taxon>
    </lineage>
</organism>
<dbReference type="EMBL" id="CAJHNJ030000083">
    <property type="protein sequence ID" value="CAG9134659.1"/>
    <property type="molecule type" value="Genomic_DNA"/>
</dbReference>
<dbReference type="InterPro" id="IPR001304">
    <property type="entry name" value="C-type_lectin-like"/>
</dbReference>
<keyword evidence="3" id="KW-1185">Reference proteome</keyword>
<dbReference type="InterPro" id="IPR016186">
    <property type="entry name" value="C-type_lectin-like/link_sf"/>
</dbReference>
<dbReference type="InterPro" id="IPR016187">
    <property type="entry name" value="CTDL_fold"/>
</dbReference>
<dbReference type="Proteomes" id="UP000653454">
    <property type="component" value="Unassembled WGS sequence"/>
</dbReference>
<protein>
    <submittedName>
        <fullName evidence="2">(diamondback moth) hypothetical protein</fullName>
    </submittedName>
</protein>
<dbReference type="PROSITE" id="PS50041">
    <property type="entry name" value="C_TYPE_LECTIN_2"/>
    <property type="match status" value="1"/>
</dbReference>
<reference evidence="2" key="1">
    <citation type="submission" date="2020-11" db="EMBL/GenBank/DDBJ databases">
        <authorList>
            <person name="Whiteford S."/>
        </authorList>
    </citation>
    <scope>NUCLEOTIDE SEQUENCE</scope>
</reference>
<evidence type="ECO:0000259" key="1">
    <source>
        <dbReference type="PROSITE" id="PS50041"/>
    </source>
</evidence>
<feature type="domain" description="C-type lectin" evidence="1">
    <location>
        <begin position="1"/>
        <end position="79"/>
    </location>
</feature>
<comment type="caution">
    <text evidence="2">The sequence shown here is derived from an EMBL/GenBank/DDBJ whole genome shotgun (WGS) entry which is preliminary data.</text>
</comment>
<dbReference type="SUPFAM" id="SSF56436">
    <property type="entry name" value="C-type lectin-like"/>
    <property type="match status" value="1"/>
</dbReference>
<accession>A0A8S4G338</accession>
<evidence type="ECO:0000313" key="2">
    <source>
        <dbReference type="EMBL" id="CAG9134659.1"/>
    </source>
</evidence>
<gene>
    <name evidence="2" type="ORF">PLXY2_LOCUS12914</name>
</gene>
<sequence length="269" mass="29939">MENAWVGARGAGGAWVWADAGTRVDAAPAQLDVGAGEWPPMRASNRDRPSGCLQLDLHAPAPPAFLKTRCDRRMDFVCYDGKGRREDVALPSDDNYYYRLVREPLTWQQAADNCAKFNGTLAVVDDNEILIELLLIMGENKESPISHIWLNGVQNLTKDVHGDPISYWQNPTNGKLIPDSKTHEHGLFVPPWLEDDYVTPAEGGCLNLDRQDHLVGLVYGLPCDTPQYSICMIEKAVKVTTKKQIEENKDAQLITSPIMDPIIPTIPTY</sequence>
<proteinExistence type="predicted"/>
<evidence type="ECO:0000313" key="3">
    <source>
        <dbReference type="Proteomes" id="UP000653454"/>
    </source>
</evidence>
<dbReference type="Gene3D" id="3.10.100.10">
    <property type="entry name" value="Mannose-Binding Protein A, subunit A"/>
    <property type="match status" value="1"/>
</dbReference>
<dbReference type="AlphaFoldDB" id="A0A8S4G338"/>
<name>A0A8S4G338_PLUXY</name>